<keyword evidence="3" id="KW-0479">Metal-binding</keyword>
<dbReference type="EMBL" id="GAMC01018000">
    <property type="protein sequence ID" value="JAB88555.1"/>
    <property type="molecule type" value="mRNA"/>
</dbReference>
<evidence type="ECO:0000256" key="1">
    <source>
        <dbReference type="ARBA" id="ARBA00001946"/>
    </source>
</evidence>
<evidence type="ECO:0000256" key="6">
    <source>
        <dbReference type="ARBA" id="ARBA00034546"/>
    </source>
</evidence>
<dbReference type="Pfam" id="PF00348">
    <property type="entry name" value="polyprenyl_synt"/>
    <property type="match status" value="2"/>
</dbReference>
<dbReference type="Gene3D" id="1.10.600.10">
    <property type="entry name" value="Farnesyl Diphosphate Synthase"/>
    <property type="match status" value="2"/>
</dbReference>
<dbReference type="GO" id="GO:0042811">
    <property type="term" value="P:pheromone biosynthetic process"/>
    <property type="evidence" value="ECO:0007669"/>
    <property type="project" value="UniProtKB-ARBA"/>
</dbReference>
<evidence type="ECO:0000256" key="4">
    <source>
        <dbReference type="ARBA" id="ARBA00022842"/>
    </source>
</evidence>
<comment type="cofactor">
    <cofactor evidence="1">
        <name>Mg(2+)</name>
        <dbReference type="ChEBI" id="CHEBI:18420"/>
    </cofactor>
</comment>
<evidence type="ECO:0000313" key="7">
    <source>
        <dbReference type="EMBL" id="JAB88555.1"/>
    </source>
</evidence>
<dbReference type="SFLD" id="SFLDS00005">
    <property type="entry name" value="Isoprenoid_Synthase_Type_I"/>
    <property type="match status" value="1"/>
</dbReference>
<proteinExistence type="evidence at transcript level"/>
<reference evidence="7" key="1">
    <citation type="submission" date="2013-07" db="EMBL/GenBank/DDBJ databases">
        <authorList>
            <person name="Geib S."/>
        </authorList>
    </citation>
    <scope>NUCLEOTIDE SEQUENCE</scope>
</reference>
<dbReference type="PANTHER" id="PTHR11525">
    <property type="entry name" value="FARNESYL-PYROPHOSPHATE SYNTHETASE"/>
    <property type="match status" value="1"/>
</dbReference>
<evidence type="ECO:0000256" key="3">
    <source>
        <dbReference type="ARBA" id="ARBA00022723"/>
    </source>
</evidence>
<dbReference type="GO" id="GO:0004161">
    <property type="term" value="F:dimethylallyltranstransferase activity"/>
    <property type="evidence" value="ECO:0007669"/>
    <property type="project" value="TreeGrafter"/>
</dbReference>
<dbReference type="InterPro" id="IPR033749">
    <property type="entry name" value="Polyprenyl_synt_CS"/>
</dbReference>
<keyword evidence="4" id="KW-0460">Magnesium</keyword>
<organism evidence="7">
    <name type="scientific">Ceratitis capitata</name>
    <name type="common">Mediterranean fruit fly</name>
    <name type="synonym">Tephritis capitata</name>
    <dbReference type="NCBI Taxonomy" id="7213"/>
    <lineage>
        <taxon>Eukaryota</taxon>
        <taxon>Metazoa</taxon>
        <taxon>Ecdysozoa</taxon>
        <taxon>Arthropoda</taxon>
        <taxon>Hexapoda</taxon>
        <taxon>Insecta</taxon>
        <taxon>Pterygota</taxon>
        <taxon>Neoptera</taxon>
        <taxon>Endopterygota</taxon>
        <taxon>Diptera</taxon>
        <taxon>Brachycera</taxon>
        <taxon>Muscomorpha</taxon>
        <taxon>Tephritoidea</taxon>
        <taxon>Tephritidae</taxon>
        <taxon>Ceratitis</taxon>
        <taxon>Ceratitis</taxon>
    </lineage>
</organism>
<gene>
    <name evidence="7" type="primary">FPPS</name>
</gene>
<comment type="pathway">
    <text evidence="5">Pheromone biosynthesis.</text>
</comment>
<dbReference type="InterPro" id="IPR000092">
    <property type="entry name" value="Polyprenyl_synt"/>
</dbReference>
<dbReference type="OrthoDB" id="10257492at2759"/>
<dbReference type="GO" id="GO:0046872">
    <property type="term" value="F:metal ion binding"/>
    <property type="evidence" value="ECO:0007669"/>
    <property type="project" value="UniProtKB-KW"/>
</dbReference>
<reference evidence="7" key="2">
    <citation type="journal article" date="2014" name="BMC Genomics">
        <title>A genomic perspective to assessing quality of mass-reared SIT flies used in Mediterranean fruit fly (Ceratitis capitata) eradication in California.</title>
        <authorList>
            <person name="Calla B."/>
            <person name="Hall B."/>
            <person name="Hou S."/>
            <person name="Geib S.M."/>
        </authorList>
    </citation>
    <scope>NUCLEOTIDE SEQUENCE</scope>
</reference>
<evidence type="ECO:0000256" key="5">
    <source>
        <dbReference type="ARBA" id="ARBA00033740"/>
    </source>
</evidence>
<evidence type="ECO:0000256" key="2">
    <source>
        <dbReference type="ARBA" id="ARBA00022679"/>
    </source>
</evidence>
<dbReference type="InterPro" id="IPR008949">
    <property type="entry name" value="Isoprenoid_synthase_dom_sf"/>
</dbReference>
<sequence>MIPVLRKISALSTRHTSTVQQRTKRGQRSLLASAVSGNKKYFYVLGRSSSTFATADCTPTLDIPPVLKLKADTQSYLATYKDVLNDLTTISKHYDGHVPTELCTKLLEYNMPADGRVYGIITVLTYKSLIQREQLTAQNLKMAENLGWCIEMLHSTIKLAEEVEYQSTTRPGRQSWNKIQGNGGGTINNILMLESGIFELLRKHFSHLDNYVDLLELFQSAIFKATVGQSMNLLHTKQSVDTFNATLYNTIVSDKINSHLLYLPVASALHLAGVKNPKTFDQSKNLLLKISTLCQAHNDYLNCFGDPDETGEIGSDIKNNLCTWFAVKCLELANPEQRAIMLECYGKEDPEKVARVRQLYDDMDLLKKFAMYENQAYNEVIALIGQTSNEIPHDVFYTILEHCYKKAFNTIECLKNTESREWKVSQEDVRNYTNLYPEVIHELTEAAKQYKSKEAAEWYKKALEYTMSVGSTRNGLMVVSVYKDSVKDVQLTEENLRLAYLLGWCLELLHVTILLTDDMVDNSHKRRGQPCWFRVDGVGLNAINDAFMAENGVFVLLKKHFRHLDCYMDLVELFHENCFNSMCGQNMDMIFETKHVSTFNMESYDSLVLIKTSCHLFYLPIHLGLRLAGVEDKQVYDECAAITFDMGHYSQVKNDFLDCFGNPAVLGKVGIDIQTNKYSWLAVKCMQLADPQQKAIMEECYGKNDPQKVARVKKLYEELNLPSIHNKYEEEMVRKIKKRIEQAPDGVPRLALLEILKNTVLF</sequence>
<dbReference type="AlphaFoldDB" id="W8AJ62"/>
<dbReference type="GO" id="GO:0004337">
    <property type="term" value="F:(2E,6E)-farnesyl diphosphate synthase activity"/>
    <property type="evidence" value="ECO:0007669"/>
    <property type="project" value="TreeGrafter"/>
</dbReference>
<dbReference type="GO" id="GO:0045337">
    <property type="term" value="P:farnesyl diphosphate biosynthetic process"/>
    <property type="evidence" value="ECO:0007669"/>
    <property type="project" value="TreeGrafter"/>
</dbReference>
<dbReference type="PROSITE" id="PS00723">
    <property type="entry name" value="POLYPRENYL_SYNTHASE_1"/>
    <property type="match status" value="1"/>
</dbReference>
<accession>W8AJ62</accession>
<dbReference type="SUPFAM" id="SSF48576">
    <property type="entry name" value="Terpenoid synthases"/>
    <property type="match status" value="2"/>
</dbReference>
<name>W8AJ62_CERCA</name>
<dbReference type="CDD" id="cd00867">
    <property type="entry name" value="Trans_IPPS"/>
    <property type="match status" value="1"/>
</dbReference>
<keyword evidence="2" id="KW-0808">Transferase</keyword>
<dbReference type="PANTHER" id="PTHR11525:SF0">
    <property type="entry name" value="FARNESYL PYROPHOSPHATE SYNTHASE"/>
    <property type="match status" value="1"/>
</dbReference>
<dbReference type="InterPro" id="IPR039702">
    <property type="entry name" value="FPS1-like"/>
</dbReference>
<protein>
    <recommendedName>
        <fullName evidence="6">Farnesyl pyrophosphate synthase</fullName>
    </recommendedName>
</protein>
<dbReference type="GO" id="GO:0005737">
    <property type="term" value="C:cytoplasm"/>
    <property type="evidence" value="ECO:0007669"/>
    <property type="project" value="TreeGrafter"/>
</dbReference>